<protein>
    <submittedName>
        <fullName evidence="1">Uncharacterized protein</fullName>
    </submittedName>
</protein>
<sequence>MIILIDALDDTVTSSQTSNWRHKTRLKCTPQKILMSE</sequence>
<reference evidence="1" key="1">
    <citation type="submission" date="2018-02" db="EMBL/GenBank/DDBJ databases">
        <title>Rhizophora mucronata_Transcriptome.</title>
        <authorList>
            <person name="Meera S.P."/>
            <person name="Sreeshan A."/>
            <person name="Augustine A."/>
        </authorList>
    </citation>
    <scope>NUCLEOTIDE SEQUENCE</scope>
    <source>
        <tissue evidence="1">Leaf</tissue>
    </source>
</reference>
<accession>A0A2P2NQK0</accession>
<dbReference type="EMBL" id="GGEC01064196">
    <property type="protein sequence ID" value="MBX44680.1"/>
    <property type="molecule type" value="Transcribed_RNA"/>
</dbReference>
<proteinExistence type="predicted"/>
<evidence type="ECO:0000313" key="1">
    <source>
        <dbReference type="EMBL" id="MBX44680.1"/>
    </source>
</evidence>
<organism evidence="1">
    <name type="scientific">Rhizophora mucronata</name>
    <name type="common">Asiatic mangrove</name>
    <dbReference type="NCBI Taxonomy" id="61149"/>
    <lineage>
        <taxon>Eukaryota</taxon>
        <taxon>Viridiplantae</taxon>
        <taxon>Streptophyta</taxon>
        <taxon>Embryophyta</taxon>
        <taxon>Tracheophyta</taxon>
        <taxon>Spermatophyta</taxon>
        <taxon>Magnoliopsida</taxon>
        <taxon>eudicotyledons</taxon>
        <taxon>Gunneridae</taxon>
        <taxon>Pentapetalae</taxon>
        <taxon>rosids</taxon>
        <taxon>fabids</taxon>
        <taxon>Malpighiales</taxon>
        <taxon>Rhizophoraceae</taxon>
        <taxon>Rhizophora</taxon>
    </lineage>
</organism>
<dbReference type="AlphaFoldDB" id="A0A2P2NQK0"/>
<name>A0A2P2NQK0_RHIMU</name>